<evidence type="ECO:0000259" key="2">
    <source>
        <dbReference type="PROSITE" id="PS51786"/>
    </source>
</evidence>
<dbReference type="Gene3D" id="3.30.230.10">
    <property type="match status" value="1"/>
</dbReference>
<comment type="catalytic activity">
    <reaction evidence="1">
        <text>Hydrolysis of proteins in presence of ATP.</text>
        <dbReference type="EC" id="3.4.21.53"/>
    </reaction>
</comment>
<keyword evidence="4" id="KW-1185">Reference proteome</keyword>
<feature type="domain" description="Lon proteolytic" evidence="2">
    <location>
        <begin position="86"/>
        <end position="190"/>
    </location>
</feature>
<keyword evidence="1" id="KW-0378">Hydrolase</keyword>
<dbReference type="Proteomes" id="UP000293568">
    <property type="component" value="Chromosome"/>
</dbReference>
<dbReference type="GO" id="GO:0030163">
    <property type="term" value="P:protein catabolic process"/>
    <property type="evidence" value="ECO:0007669"/>
    <property type="project" value="InterPro"/>
</dbReference>
<sequence>MLVRFKGSAAIAGLDDLEGALSRYKPGQQVELLVNRSGTETEVPVKLGEYGSPVSAEGAAQALQAARLAELRQLVPTNPVNKVAVNAGEVGGPSAGLMFALETIDLLTPGDLTKGLQIAGTGTINASGEVGAIGGISHKVVAAERKGAELFLAPEANAKEAAAKAKSMGSSMKVVRVRTLDEAVQAIQTFRASY</sequence>
<dbReference type="PROSITE" id="PS51786">
    <property type="entry name" value="LON_PROTEOLYTIC"/>
    <property type="match status" value="1"/>
</dbReference>
<feature type="active site" evidence="1">
    <location>
        <position position="139"/>
    </location>
</feature>
<dbReference type="GO" id="GO:0004176">
    <property type="term" value="F:ATP-dependent peptidase activity"/>
    <property type="evidence" value="ECO:0007669"/>
    <property type="project" value="UniProtKB-UniRule"/>
</dbReference>
<keyword evidence="1" id="KW-0720">Serine protease</keyword>
<organism evidence="3 4">
    <name type="scientific">Paenibacillus protaetiae</name>
    <dbReference type="NCBI Taxonomy" id="2509456"/>
    <lineage>
        <taxon>Bacteria</taxon>
        <taxon>Bacillati</taxon>
        <taxon>Bacillota</taxon>
        <taxon>Bacilli</taxon>
        <taxon>Bacillales</taxon>
        <taxon>Paenibacillaceae</taxon>
        <taxon>Paenibacillus</taxon>
    </lineage>
</organism>
<proteinExistence type="inferred from homology"/>
<gene>
    <name evidence="3" type="ORF">ET464_03370</name>
</gene>
<dbReference type="AlphaFoldDB" id="A0A4P6EU05"/>
<dbReference type="GO" id="GO:0005524">
    <property type="term" value="F:ATP binding"/>
    <property type="evidence" value="ECO:0007669"/>
    <property type="project" value="InterPro"/>
</dbReference>
<feature type="active site" evidence="1">
    <location>
        <position position="94"/>
    </location>
</feature>
<comment type="similarity">
    <text evidence="1">Belongs to the peptidase S16 family.</text>
</comment>
<name>A0A4P6EU05_9BACL</name>
<dbReference type="EMBL" id="CP035492">
    <property type="protein sequence ID" value="QAY65563.1"/>
    <property type="molecule type" value="Genomic_DNA"/>
</dbReference>
<dbReference type="OrthoDB" id="2356897at2"/>
<dbReference type="GO" id="GO:0004252">
    <property type="term" value="F:serine-type endopeptidase activity"/>
    <property type="evidence" value="ECO:0007669"/>
    <property type="project" value="UniProtKB-UniRule"/>
</dbReference>
<dbReference type="KEGG" id="pprt:ET464_03370"/>
<evidence type="ECO:0000313" key="3">
    <source>
        <dbReference type="EMBL" id="QAY65563.1"/>
    </source>
</evidence>
<evidence type="ECO:0000256" key="1">
    <source>
        <dbReference type="PROSITE-ProRule" id="PRU01122"/>
    </source>
</evidence>
<reference evidence="3 4" key="1">
    <citation type="submission" date="2019-01" db="EMBL/GenBank/DDBJ databases">
        <title>Genome sequencing of strain FW100M-2.</title>
        <authorList>
            <person name="Heo J."/>
            <person name="Kim S.-J."/>
            <person name="Kim J.-S."/>
            <person name="Hong S.-B."/>
            <person name="Kwon S.-W."/>
        </authorList>
    </citation>
    <scope>NUCLEOTIDE SEQUENCE [LARGE SCALE GENOMIC DNA]</scope>
    <source>
        <strain evidence="3 4">FW100M-2</strain>
    </source>
</reference>
<dbReference type="InterPro" id="IPR008269">
    <property type="entry name" value="Lon_proteolytic"/>
</dbReference>
<dbReference type="Pfam" id="PF05362">
    <property type="entry name" value="Lon_C"/>
    <property type="match status" value="1"/>
</dbReference>
<dbReference type="RefSeq" id="WP_129438250.1">
    <property type="nucleotide sequence ID" value="NZ_CP035492.1"/>
</dbReference>
<dbReference type="GO" id="GO:0006508">
    <property type="term" value="P:proteolysis"/>
    <property type="evidence" value="ECO:0007669"/>
    <property type="project" value="UniProtKB-KW"/>
</dbReference>
<dbReference type="InterPro" id="IPR020568">
    <property type="entry name" value="Ribosomal_Su5_D2-typ_SF"/>
</dbReference>
<dbReference type="PANTHER" id="PTHR10046">
    <property type="entry name" value="ATP DEPENDENT LON PROTEASE FAMILY MEMBER"/>
    <property type="match status" value="1"/>
</dbReference>
<evidence type="ECO:0000313" key="4">
    <source>
        <dbReference type="Proteomes" id="UP000293568"/>
    </source>
</evidence>
<dbReference type="InterPro" id="IPR027065">
    <property type="entry name" value="Lon_Prtase"/>
</dbReference>
<dbReference type="InterPro" id="IPR014721">
    <property type="entry name" value="Ribsml_uS5_D2-typ_fold_subgr"/>
</dbReference>
<protein>
    <recommendedName>
        <fullName evidence="1">endopeptidase La</fullName>
        <ecNumber evidence="1">3.4.21.53</ecNumber>
    </recommendedName>
</protein>
<dbReference type="SUPFAM" id="SSF54211">
    <property type="entry name" value="Ribosomal protein S5 domain 2-like"/>
    <property type="match status" value="1"/>
</dbReference>
<accession>A0A4P6EU05</accession>
<keyword evidence="1" id="KW-0645">Protease</keyword>
<dbReference type="EC" id="3.4.21.53" evidence="1"/>